<organism evidence="3 4">
    <name type="scientific">Paractinoplanes ovalisporus</name>
    <dbReference type="NCBI Taxonomy" id="2810368"/>
    <lineage>
        <taxon>Bacteria</taxon>
        <taxon>Bacillati</taxon>
        <taxon>Actinomycetota</taxon>
        <taxon>Actinomycetes</taxon>
        <taxon>Micromonosporales</taxon>
        <taxon>Micromonosporaceae</taxon>
        <taxon>Paractinoplanes</taxon>
    </lineage>
</organism>
<dbReference type="EMBL" id="JAENHP010000019">
    <property type="protein sequence ID" value="MBM2621455.1"/>
    <property type="molecule type" value="Genomic_DNA"/>
</dbReference>
<dbReference type="Proteomes" id="UP000632138">
    <property type="component" value="Unassembled WGS sequence"/>
</dbReference>
<feature type="region of interest" description="Disordered" evidence="1">
    <location>
        <begin position="1"/>
        <end position="35"/>
    </location>
</feature>
<keyword evidence="2" id="KW-1133">Transmembrane helix</keyword>
<dbReference type="RefSeq" id="WP_203381423.1">
    <property type="nucleotide sequence ID" value="NZ_JAENHP010000019.1"/>
</dbReference>
<gene>
    <name evidence="3" type="ORF">JIG36_38725</name>
</gene>
<keyword evidence="2" id="KW-0472">Membrane</keyword>
<evidence type="ECO:0000313" key="4">
    <source>
        <dbReference type="Proteomes" id="UP000632138"/>
    </source>
</evidence>
<evidence type="ECO:0000256" key="2">
    <source>
        <dbReference type="SAM" id="Phobius"/>
    </source>
</evidence>
<sequence length="105" mass="11051">MPEEPSIGRAPVGRPPRGRARVGRAVGKAATPENARTEMFEVGEAGPPPVFVDPTGGRRKWLRRTAYAVGVLLILALIAIWVSQLVGSADPPPHAPAPSAGVRSR</sequence>
<keyword evidence="4" id="KW-1185">Reference proteome</keyword>
<protein>
    <submittedName>
        <fullName evidence="3">Uncharacterized protein</fullName>
    </submittedName>
</protein>
<accession>A0ABS2ANT0</accession>
<evidence type="ECO:0000313" key="3">
    <source>
        <dbReference type="EMBL" id="MBM2621455.1"/>
    </source>
</evidence>
<proteinExistence type="predicted"/>
<name>A0ABS2ANT0_9ACTN</name>
<comment type="caution">
    <text evidence="3">The sequence shown here is derived from an EMBL/GenBank/DDBJ whole genome shotgun (WGS) entry which is preliminary data.</text>
</comment>
<feature type="transmembrane region" description="Helical" evidence="2">
    <location>
        <begin position="66"/>
        <end position="86"/>
    </location>
</feature>
<evidence type="ECO:0000256" key="1">
    <source>
        <dbReference type="SAM" id="MobiDB-lite"/>
    </source>
</evidence>
<keyword evidence="2" id="KW-0812">Transmembrane</keyword>
<reference evidence="3 4" key="1">
    <citation type="submission" date="2021-01" db="EMBL/GenBank/DDBJ databases">
        <title>Actinoplanes sp. nov. LDG1-06 isolated from lichen.</title>
        <authorList>
            <person name="Saeng-In P."/>
            <person name="Phongsopitanun W."/>
            <person name="Kanchanasin P."/>
            <person name="Yuki M."/>
            <person name="Kudo T."/>
            <person name="Ohkuma M."/>
            <person name="Tanasupawat S."/>
        </authorList>
    </citation>
    <scope>NUCLEOTIDE SEQUENCE [LARGE SCALE GENOMIC DNA]</scope>
    <source>
        <strain evidence="3 4">LDG1-06</strain>
    </source>
</reference>